<dbReference type="STRING" id="574566.I0ZAN4"/>
<dbReference type="EMBL" id="AGSI01000001">
    <property type="protein sequence ID" value="EIE27703.1"/>
    <property type="molecule type" value="Genomic_DNA"/>
</dbReference>
<feature type="domain" description="PDZ" evidence="5">
    <location>
        <begin position="141"/>
        <end position="215"/>
    </location>
</feature>
<dbReference type="Gene3D" id="3.30.750.44">
    <property type="match status" value="1"/>
</dbReference>
<evidence type="ECO:0000256" key="3">
    <source>
        <dbReference type="ARBA" id="ARBA00022801"/>
    </source>
</evidence>
<dbReference type="GO" id="GO:0006508">
    <property type="term" value="P:proteolysis"/>
    <property type="evidence" value="ECO:0007669"/>
    <property type="project" value="UniProtKB-KW"/>
</dbReference>
<dbReference type="Pfam" id="PF03572">
    <property type="entry name" value="Peptidase_S41"/>
    <property type="match status" value="1"/>
</dbReference>
<dbReference type="KEGG" id="csl:COCSUDRAFT_11298"/>
<proteinExistence type="inferred from homology"/>
<dbReference type="Proteomes" id="UP000007264">
    <property type="component" value="Unassembled WGS sequence"/>
</dbReference>
<dbReference type="PANTHER" id="PTHR32060:SF22">
    <property type="entry name" value="CARBOXYL-TERMINAL-PROCESSING PEPTIDASE 3, CHLOROPLASTIC"/>
    <property type="match status" value="1"/>
</dbReference>
<evidence type="ECO:0000256" key="4">
    <source>
        <dbReference type="ARBA" id="ARBA00022825"/>
    </source>
</evidence>
<keyword evidence="3" id="KW-0378">Hydrolase</keyword>
<dbReference type="PANTHER" id="PTHR32060">
    <property type="entry name" value="TAIL-SPECIFIC PROTEASE"/>
    <property type="match status" value="1"/>
</dbReference>
<name>I0ZAN4_COCSC</name>
<dbReference type="InterPro" id="IPR029045">
    <property type="entry name" value="ClpP/crotonase-like_dom_sf"/>
</dbReference>
<evidence type="ECO:0000313" key="6">
    <source>
        <dbReference type="EMBL" id="EIE27703.1"/>
    </source>
</evidence>
<dbReference type="GeneID" id="17045718"/>
<keyword evidence="2" id="KW-0645">Protease</keyword>
<dbReference type="CDD" id="cd06782">
    <property type="entry name" value="cpPDZ_CPP-like"/>
    <property type="match status" value="1"/>
</dbReference>
<dbReference type="SMART" id="SM00245">
    <property type="entry name" value="TSPc"/>
    <property type="match status" value="1"/>
</dbReference>
<dbReference type="GO" id="GO:0008236">
    <property type="term" value="F:serine-type peptidase activity"/>
    <property type="evidence" value="ECO:0007669"/>
    <property type="project" value="UniProtKB-KW"/>
</dbReference>
<dbReference type="PROSITE" id="PS50106">
    <property type="entry name" value="PDZ"/>
    <property type="match status" value="1"/>
</dbReference>
<keyword evidence="4" id="KW-0720">Serine protease</keyword>
<dbReference type="SMART" id="SM00228">
    <property type="entry name" value="PDZ"/>
    <property type="match status" value="1"/>
</dbReference>
<evidence type="ECO:0000313" key="7">
    <source>
        <dbReference type="Proteomes" id="UP000007264"/>
    </source>
</evidence>
<protein>
    <submittedName>
        <fullName evidence="6">ClpP/crotonase</fullName>
    </submittedName>
</protein>
<dbReference type="CDD" id="cd07560">
    <property type="entry name" value="Peptidase_S41_CPP"/>
    <property type="match status" value="1"/>
</dbReference>
<dbReference type="RefSeq" id="XP_005652247.1">
    <property type="nucleotide sequence ID" value="XM_005652190.1"/>
</dbReference>
<dbReference type="OrthoDB" id="43580at2759"/>
<dbReference type="InterPro" id="IPR036034">
    <property type="entry name" value="PDZ_sf"/>
</dbReference>
<evidence type="ECO:0000256" key="1">
    <source>
        <dbReference type="ARBA" id="ARBA00009179"/>
    </source>
</evidence>
<reference evidence="6 7" key="1">
    <citation type="journal article" date="2012" name="Genome Biol.">
        <title>The genome of the polar eukaryotic microalga coccomyxa subellipsoidea reveals traits of cold adaptation.</title>
        <authorList>
            <person name="Blanc G."/>
            <person name="Agarkova I."/>
            <person name="Grimwood J."/>
            <person name="Kuo A."/>
            <person name="Brueggeman A."/>
            <person name="Dunigan D."/>
            <person name="Gurnon J."/>
            <person name="Ladunga I."/>
            <person name="Lindquist E."/>
            <person name="Lucas S."/>
            <person name="Pangilinan J."/>
            <person name="Proschold T."/>
            <person name="Salamov A."/>
            <person name="Schmutz J."/>
            <person name="Weeks D."/>
            <person name="Yamada T."/>
            <person name="Claverie J.M."/>
            <person name="Grigoriev I."/>
            <person name="Van Etten J."/>
            <person name="Lomsadze A."/>
            <person name="Borodovsky M."/>
        </authorList>
    </citation>
    <scope>NUCLEOTIDE SEQUENCE [LARGE SCALE GENOMIC DNA]</scope>
    <source>
        <strain evidence="6 7">C-169</strain>
    </source>
</reference>
<dbReference type="SUPFAM" id="SSF52096">
    <property type="entry name" value="ClpP/crotonase"/>
    <property type="match status" value="1"/>
</dbReference>
<dbReference type="Gene3D" id="2.30.42.10">
    <property type="match status" value="1"/>
</dbReference>
<gene>
    <name evidence="6" type="ORF">COCSUDRAFT_11298</name>
</gene>
<evidence type="ECO:0000256" key="2">
    <source>
        <dbReference type="ARBA" id="ARBA00022670"/>
    </source>
</evidence>
<keyword evidence="7" id="KW-1185">Reference proteome</keyword>
<dbReference type="SUPFAM" id="SSF50156">
    <property type="entry name" value="PDZ domain-like"/>
    <property type="match status" value="1"/>
</dbReference>
<organism evidence="6 7">
    <name type="scientific">Coccomyxa subellipsoidea (strain C-169)</name>
    <name type="common">Green microalga</name>
    <dbReference type="NCBI Taxonomy" id="574566"/>
    <lineage>
        <taxon>Eukaryota</taxon>
        <taxon>Viridiplantae</taxon>
        <taxon>Chlorophyta</taxon>
        <taxon>core chlorophytes</taxon>
        <taxon>Trebouxiophyceae</taxon>
        <taxon>Trebouxiophyceae incertae sedis</taxon>
        <taxon>Coccomyxaceae</taxon>
        <taxon>Coccomyxa</taxon>
        <taxon>Coccomyxa subellipsoidea</taxon>
    </lineage>
</organism>
<dbReference type="Gene3D" id="3.90.226.10">
    <property type="entry name" value="2-enoyl-CoA Hydratase, Chain A, domain 1"/>
    <property type="match status" value="1"/>
</dbReference>
<dbReference type="InterPro" id="IPR005151">
    <property type="entry name" value="Tail-specific_protease"/>
</dbReference>
<dbReference type="InterPro" id="IPR041489">
    <property type="entry name" value="PDZ_6"/>
</dbReference>
<dbReference type="NCBIfam" id="TIGR00225">
    <property type="entry name" value="prc"/>
    <property type="match status" value="1"/>
</dbReference>
<evidence type="ECO:0000259" key="5">
    <source>
        <dbReference type="PROSITE" id="PS50106"/>
    </source>
</evidence>
<comment type="caution">
    <text evidence="6">The sequence shown here is derived from an EMBL/GenBank/DDBJ whole genome shotgun (WGS) entry which is preliminary data.</text>
</comment>
<dbReference type="Pfam" id="PF17820">
    <property type="entry name" value="PDZ_6"/>
    <property type="match status" value="1"/>
</dbReference>
<dbReference type="eggNOG" id="ENOG502QT7D">
    <property type="taxonomic scope" value="Eukaryota"/>
</dbReference>
<dbReference type="MEROPS" id="S41.A02"/>
<accession>I0ZAN4</accession>
<sequence>MCRHAPLVAVDLASQSEDRILETLKKVGATVDSAVSAFSNISHLGDRATNLEEAKREGQELVKEVWAVVSDYYLDARGSGFDQVKWAALRDKHMAQPLPTHEAAYRAIREMLAYGLNDPYTRFITPNEFGAMRKYDVTGVGLNLATAEEFTRKSGLQLPADRADVQVGGVWVLGMIKGGAADRAGVRQGDELLSIDGNSVAALSPFQAAGLLQGTDETAPPSVSLEVRRQDGASVEVDIERPVRSVPSPVTTYLEDRGGRTVGHISLSAFNARALSDVVAAVRQTEAAGAAELVLDLRDNRGGLVQEGIEIAKLFLDDGMTVVVTETGSRKDERAVRAVGPPLTAAPLTVMVNEHTASASEIFAGALHDNCRALLVLALSSTYGKGLIQSVYELSDSSGLVLTVGKYLTPARTDIDREGLKPDFRHMPSSTAAAETLSACRLTASKA</sequence>
<comment type="similarity">
    <text evidence="1">Belongs to the peptidase S41A family.</text>
</comment>
<dbReference type="GO" id="GO:0004175">
    <property type="term" value="F:endopeptidase activity"/>
    <property type="evidence" value="ECO:0007669"/>
    <property type="project" value="TreeGrafter"/>
</dbReference>
<dbReference type="InterPro" id="IPR004447">
    <property type="entry name" value="Peptidase_S41A"/>
</dbReference>
<dbReference type="AlphaFoldDB" id="I0ZAN4"/>
<dbReference type="InterPro" id="IPR001478">
    <property type="entry name" value="PDZ"/>
</dbReference>